<evidence type="ECO:0000313" key="2">
    <source>
        <dbReference type="EMBL" id="UPK67559.1"/>
    </source>
</evidence>
<dbReference type="PANTHER" id="PTHR30188">
    <property type="entry name" value="ABC TRANSPORTER PERMEASE PROTEIN-RELATED"/>
    <property type="match status" value="1"/>
</dbReference>
<keyword evidence="1" id="KW-0812">Transmembrane</keyword>
<feature type="transmembrane region" description="Helical" evidence="1">
    <location>
        <begin position="51"/>
        <end position="72"/>
    </location>
</feature>
<accession>A0ABY4HWY8</accession>
<dbReference type="Proteomes" id="UP000830198">
    <property type="component" value="Chromosome"/>
</dbReference>
<keyword evidence="1" id="KW-1133">Transmembrane helix</keyword>
<dbReference type="Pfam" id="PF02405">
    <property type="entry name" value="MlaE"/>
    <property type="match status" value="1"/>
</dbReference>
<feature type="transmembrane region" description="Helical" evidence="1">
    <location>
        <begin position="241"/>
        <end position="260"/>
    </location>
</feature>
<organism evidence="2 3">
    <name type="scientific">Chitinophaga filiformis</name>
    <name type="common">Myxococcus filiformis</name>
    <name type="synonym">Flexibacter filiformis</name>
    <dbReference type="NCBI Taxonomy" id="104663"/>
    <lineage>
        <taxon>Bacteria</taxon>
        <taxon>Pseudomonadati</taxon>
        <taxon>Bacteroidota</taxon>
        <taxon>Chitinophagia</taxon>
        <taxon>Chitinophagales</taxon>
        <taxon>Chitinophagaceae</taxon>
        <taxon>Chitinophaga</taxon>
    </lineage>
</organism>
<dbReference type="NCBIfam" id="TIGR00056">
    <property type="entry name" value="MlaE family lipid ABC transporter permease subunit"/>
    <property type="match status" value="1"/>
</dbReference>
<sequence>MLTNMASALTSAINKYMEMLGDQVVFTGQFARNIFRDGFEWGEFFRQCFIVGYRSIGLVAINGFIIGFVLTLQTQPTLKDFGAESYVPGMVSISIVREIGPVIIALICTGKIASSIGAELGSMKVTEQIAAMEVSSANPVQYLVVTRILACTIMVPLLTIMADGLALVGGWVGVNIQEHVSPALFFRKSFNALEFSDLIPAVIKTFFFGYAIGFVGCYKGYHASRGTESVGHAANSAVVSASIWIIFIDAVAVQLTNLIYY</sequence>
<comment type="caution">
    <text evidence="1">Lacks conserved residue(s) required for the propagation of feature annotation.</text>
</comment>
<dbReference type="EMBL" id="CP095855">
    <property type="protein sequence ID" value="UPK67559.1"/>
    <property type="molecule type" value="Genomic_DNA"/>
</dbReference>
<proteinExistence type="inferred from homology"/>
<keyword evidence="1" id="KW-0472">Membrane</keyword>
<feature type="transmembrane region" description="Helical" evidence="1">
    <location>
        <begin position="142"/>
        <end position="162"/>
    </location>
</feature>
<dbReference type="InterPro" id="IPR030802">
    <property type="entry name" value="Permease_MalE"/>
</dbReference>
<protein>
    <submittedName>
        <fullName evidence="2">ABC transporter permease</fullName>
    </submittedName>
</protein>
<evidence type="ECO:0000256" key="1">
    <source>
        <dbReference type="RuleBase" id="RU362044"/>
    </source>
</evidence>
<name>A0ABY4HWY8_CHIFI</name>
<reference evidence="2 3" key="1">
    <citation type="submission" date="2022-04" db="EMBL/GenBank/DDBJ databases">
        <title>The arsenic-methylating capacity of Chitinophaga filiformis YT5 during chitin decomposition.</title>
        <authorList>
            <person name="Chen G."/>
            <person name="Liang Y."/>
        </authorList>
    </citation>
    <scope>NUCLEOTIDE SEQUENCE [LARGE SCALE GENOMIC DNA]</scope>
    <source>
        <strain evidence="2 3">YT5</strain>
    </source>
</reference>
<comment type="similarity">
    <text evidence="1">Belongs to the MlaE permease family.</text>
</comment>
<dbReference type="RefSeq" id="WP_247809929.1">
    <property type="nucleotide sequence ID" value="NZ_CP095855.1"/>
</dbReference>
<keyword evidence="3" id="KW-1185">Reference proteome</keyword>
<dbReference type="InterPro" id="IPR003453">
    <property type="entry name" value="ABC_MlaE_roteobac"/>
</dbReference>
<evidence type="ECO:0000313" key="3">
    <source>
        <dbReference type="Proteomes" id="UP000830198"/>
    </source>
</evidence>
<gene>
    <name evidence="2" type="ORF">MYF79_21675</name>
</gene>
<feature type="transmembrane region" description="Helical" evidence="1">
    <location>
        <begin position="198"/>
        <end position="221"/>
    </location>
</feature>